<gene>
    <name evidence="1" type="ORF">ES288_D07G188100v1</name>
</gene>
<proteinExistence type="predicted"/>
<reference evidence="1 2" key="1">
    <citation type="submission" date="2019-06" db="EMBL/GenBank/DDBJ databases">
        <title>WGS assembly of Gossypium darwinii.</title>
        <authorList>
            <person name="Chen Z.J."/>
            <person name="Sreedasyam A."/>
            <person name="Ando A."/>
            <person name="Song Q."/>
            <person name="De L."/>
            <person name="Hulse-Kemp A."/>
            <person name="Ding M."/>
            <person name="Ye W."/>
            <person name="Kirkbride R."/>
            <person name="Jenkins J."/>
            <person name="Plott C."/>
            <person name="Lovell J."/>
            <person name="Lin Y.-M."/>
            <person name="Vaughn R."/>
            <person name="Liu B."/>
            <person name="Li W."/>
            <person name="Simpson S."/>
            <person name="Scheffler B."/>
            <person name="Saski C."/>
            <person name="Grover C."/>
            <person name="Hu G."/>
            <person name="Conover J."/>
            <person name="Carlson J."/>
            <person name="Shu S."/>
            <person name="Boston L."/>
            <person name="Williams M."/>
            <person name="Peterson D."/>
            <person name="Mcgee K."/>
            <person name="Jones D."/>
            <person name="Wendel J."/>
            <person name="Stelly D."/>
            <person name="Grimwood J."/>
            <person name="Schmutz J."/>
        </authorList>
    </citation>
    <scope>NUCLEOTIDE SEQUENCE [LARGE SCALE GENOMIC DNA]</scope>
    <source>
        <strain evidence="1">1808015.09</strain>
    </source>
</reference>
<name>A0A5D2C1F0_GOSDA</name>
<organism evidence="1 2">
    <name type="scientific">Gossypium darwinii</name>
    <name type="common">Darwin's cotton</name>
    <name type="synonym">Gossypium barbadense var. darwinii</name>
    <dbReference type="NCBI Taxonomy" id="34276"/>
    <lineage>
        <taxon>Eukaryota</taxon>
        <taxon>Viridiplantae</taxon>
        <taxon>Streptophyta</taxon>
        <taxon>Embryophyta</taxon>
        <taxon>Tracheophyta</taxon>
        <taxon>Spermatophyta</taxon>
        <taxon>Magnoliopsida</taxon>
        <taxon>eudicotyledons</taxon>
        <taxon>Gunneridae</taxon>
        <taxon>Pentapetalae</taxon>
        <taxon>rosids</taxon>
        <taxon>malvids</taxon>
        <taxon>Malvales</taxon>
        <taxon>Malvaceae</taxon>
        <taxon>Malvoideae</taxon>
        <taxon>Gossypium</taxon>
    </lineage>
</organism>
<dbReference type="AlphaFoldDB" id="A0A5D2C1F0"/>
<evidence type="ECO:0000313" key="1">
    <source>
        <dbReference type="EMBL" id="TYG61922.1"/>
    </source>
</evidence>
<dbReference type="EMBL" id="CM017707">
    <property type="protein sequence ID" value="TYG61922.1"/>
    <property type="molecule type" value="Genomic_DNA"/>
</dbReference>
<evidence type="ECO:0000313" key="2">
    <source>
        <dbReference type="Proteomes" id="UP000323506"/>
    </source>
</evidence>
<protein>
    <submittedName>
        <fullName evidence="1">Uncharacterized protein</fullName>
    </submittedName>
</protein>
<sequence>MWYNFPVTLDHPSSLSSLFSKLFAYSNLPKSSKDYIENTIPLQSLSTSSLTYLGNLFLKQHRSPLFRPSIASKYLIYQHILSVIF</sequence>
<keyword evidence="2" id="KW-1185">Reference proteome</keyword>
<accession>A0A5D2C1F0</accession>
<dbReference type="Proteomes" id="UP000323506">
    <property type="component" value="Chromosome D07"/>
</dbReference>